<proteinExistence type="predicted"/>
<evidence type="ECO:0000256" key="1">
    <source>
        <dbReference type="SAM" id="MobiDB-lite"/>
    </source>
</evidence>
<keyword evidence="2" id="KW-1185">Reference proteome</keyword>
<feature type="compositionally biased region" description="Basic and acidic residues" evidence="1">
    <location>
        <begin position="69"/>
        <end position="87"/>
    </location>
</feature>
<sequence>MASGGPTSPDARQSPNRGWPTRGLAGAPTPGPPRPPAPPGQPLPSPGRAASAPAPPPSPQPTRKRRRRDPPARTPDHVARGDARGRGGVEQSLRSPEAPPTESWQVWCLSLFSFLDAEAGFQVSHVCRMNESAFTFTVIVVSISISISIKTIIQCLSPRA</sequence>
<accession>A0A2U4AUP1</accession>
<name>A0A2U4AUP1_TURTR</name>
<dbReference type="OrthoDB" id="10634267at2759"/>
<organism evidence="2 3">
    <name type="scientific">Tursiops truncatus</name>
    <name type="common">Atlantic bottle-nosed dolphin</name>
    <name type="synonym">Delphinus truncatus</name>
    <dbReference type="NCBI Taxonomy" id="9739"/>
    <lineage>
        <taxon>Eukaryota</taxon>
        <taxon>Metazoa</taxon>
        <taxon>Chordata</taxon>
        <taxon>Craniata</taxon>
        <taxon>Vertebrata</taxon>
        <taxon>Euteleostomi</taxon>
        <taxon>Mammalia</taxon>
        <taxon>Eutheria</taxon>
        <taxon>Laurasiatheria</taxon>
        <taxon>Artiodactyla</taxon>
        <taxon>Whippomorpha</taxon>
        <taxon>Cetacea</taxon>
        <taxon>Odontoceti</taxon>
        <taxon>Delphinidae</taxon>
        <taxon>Tursiops</taxon>
    </lineage>
</organism>
<gene>
    <name evidence="3" type="primary">LOC109548981</name>
</gene>
<evidence type="ECO:0000313" key="2">
    <source>
        <dbReference type="Proteomes" id="UP000245320"/>
    </source>
</evidence>
<dbReference type="Proteomes" id="UP000245320">
    <property type="component" value="Chromosome 12"/>
</dbReference>
<feature type="compositionally biased region" description="Pro residues" evidence="1">
    <location>
        <begin position="29"/>
        <end position="45"/>
    </location>
</feature>
<reference evidence="3" key="1">
    <citation type="submission" date="2025-08" db="UniProtKB">
        <authorList>
            <consortium name="RefSeq"/>
        </authorList>
    </citation>
    <scope>IDENTIFICATION</scope>
    <source>
        <tissue evidence="3">Spleen</tissue>
    </source>
</reference>
<feature type="region of interest" description="Disordered" evidence="1">
    <location>
        <begin position="1"/>
        <end position="100"/>
    </location>
</feature>
<dbReference type="RefSeq" id="XP_019784690.1">
    <property type="nucleotide sequence ID" value="XM_019929131.2"/>
</dbReference>
<protein>
    <submittedName>
        <fullName evidence="3">Formin-like protein 5</fullName>
    </submittedName>
</protein>
<evidence type="ECO:0000313" key="3">
    <source>
        <dbReference type="RefSeq" id="XP_019784690.1"/>
    </source>
</evidence>
<dbReference type="InParanoid" id="A0A2U4AUP1"/>
<dbReference type="AlphaFoldDB" id="A0A2U4AUP1"/>